<name>A0ABV4X9L3_9CYAN</name>
<proteinExistence type="predicted"/>
<reference evidence="1 2" key="1">
    <citation type="submission" date="2024-09" db="EMBL/GenBank/DDBJ databases">
        <title>Floridaenema gen nov. (Aerosakkonemataceae, Aerosakkonematales ord. nov., Cyanobacteria) from benthic tropical and subtropical fresh waters, with the description of four new species.</title>
        <authorList>
            <person name="Moretto J.A."/>
            <person name="Berthold D.E."/>
            <person name="Lefler F.W."/>
            <person name="Huang I.-S."/>
            <person name="Laughinghouse H. IV."/>
        </authorList>
    </citation>
    <scope>NUCLEOTIDE SEQUENCE [LARGE SCALE GENOMIC DNA]</scope>
    <source>
        <strain evidence="1 2">BLCC-F46</strain>
    </source>
</reference>
<dbReference type="PANTHER" id="PTHR39550:SF1">
    <property type="entry name" value="SLL0658 PROTEIN"/>
    <property type="match status" value="1"/>
</dbReference>
<comment type="caution">
    <text evidence="1">The sequence shown here is derived from an EMBL/GenBank/DDBJ whole genome shotgun (WGS) entry which is preliminary data.</text>
</comment>
<dbReference type="InterPro" id="IPR021799">
    <property type="entry name" value="PIN-like_prokaryotic"/>
</dbReference>
<organism evidence="1 2">
    <name type="scientific">Floridaenema aerugineum BLCC-F46</name>
    <dbReference type="NCBI Taxonomy" id="3153654"/>
    <lineage>
        <taxon>Bacteria</taxon>
        <taxon>Bacillati</taxon>
        <taxon>Cyanobacteriota</taxon>
        <taxon>Cyanophyceae</taxon>
        <taxon>Oscillatoriophycideae</taxon>
        <taxon>Aerosakkonematales</taxon>
        <taxon>Aerosakkonemataceae</taxon>
        <taxon>Floridanema</taxon>
        <taxon>Floridanema aerugineum</taxon>
    </lineage>
</organism>
<protein>
    <submittedName>
        <fullName evidence="1">DUF3368 domain-containing protein</fullName>
    </submittedName>
</protein>
<dbReference type="PANTHER" id="PTHR39550">
    <property type="entry name" value="SLL0658 PROTEIN"/>
    <property type="match status" value="1"/>
</dbReference>
<dbReference type="Pfam" id="PF11848">
    <property type="entry name" value="DUF3368"/>
    <property type="match status" value="1"/>
</dbReference>
<dbReference type="RefSeq" id="WP_413272520.1">
    <property type="nucleotide sequence ID" value="NZ_JBHFNQ010000167.1"/>
</dbReference>
<gene>
    <name evidence="1" type="ORF">ACE1CC_21715</name>
</gene>
<accession>A0ABV4X9L3</accession>
<keyword evidence="2" id="KW-1185">Reference proteome</keyword>
<sequence length="161" mass="17921">MKIVINSSPIIFLVRLQFLELFIETSDEFYLPQSVLTEIQAKSDEINQALVPLIANQKLIVKATNLASLFNRLNSSLGLGESETIALATELQADFVILDDLAARKAALTLGLNVKGTLAILKKLAQEGKIEMVDKNYFYQKLLSINFRISRSIFDAVFSDP</sequence>
<dbReference type="EMBL" id="JBHFNQ010000167">
    <property type="protein sequence ID" value="MFB2879481.1"/>
    <property type="molecule type" value="Genomic_DNA"/>
</dbReference>
<dbReference type="Proteomes" id="UP001576774">
    <property type="component" value="Unassembled WGS sequence"/>
</dbReference>
<evidence type="ECO:0000313" key="1">
    <source>
        <dbReference type="EMBL" id="MFB2879481.1"/>
    </source>
</evidence>
<evidence type="ECO:0000313" key="2">
    <source>
        <dbReference type="Proteomes" id="UP001576774"/>
    </source>
</evidence>